<dbReference type="Gene3D" id="3.90.550.50">
    <property type="match status" value="1"/>
</dbReference>
<evidence type="ECO:0000259" key="10">
    <source>
        <dbReference type="Pfam" id="PF02434"/>
    </source>
</evidence>
<name>A0AAW0WQB8_CHEQU</name>
<dbReference type="Pfam" id="PF02434">
    <property type="entry name" value="Fringe"/>
    <property type="match status" value="1"/>
</dbReference>
<evidence type="ECO:0000256" key="7">
    <source>
        <dbReference type="ARBA" id="ARBA00022989"/>
    </source>
</evidence>
<evidence type="ECO:0000313" key="11">
    <source>
        <dbReference type="EMBL" id="KAK8730008.1"/>
    </source>
</evidence>
<keyword evidence="3" id="KW-0328">Glycosyltransferase</keyword>
<accession>A0AAW0WQB8</accession>
<comment type="subcellular location">
    <subcellularLocation>
        <location evidence="9">Endomembrane system</location>
        <topology evidence="9">Single-pass membrane protein</topology>
    </subcellularLocation>
    <subcellularLocation>
        <location evidence="1">Membrane</location>
        <topology evidence="1">Single-pass type II membrane protein</topology>
    </subcellularLocation>
</comment>
<reference evidence="11 12" key="1">
    <citation type="journal article" date="2024" name="BMC Genomics">
        <title>Genome assembly of redclaw crayfish (Cherax quadricarinatus) provides insights into its immune adaptation and hypoxia tolerance.</title>
        <authorList>
            <person name="Liu Z."/>
            <person name="Zheng J."/>
            <person name="Li H."/>
            <person name="Fang K."/>
            <person name="Wang S."/>
            <person name="He J."/>
            <person name="Zhou D."/>
            <person name="Weng S."/>
            <person name="Chi M."/>
            <person name="Gu Z."/>
            <person name="He J."/>
            <person name="Li F."/>
            <person name="Wang M."/>
        </authorList>
    </citation>
    <scope>NUCLEOTIDE SEQUENCE [LARGE SCALE GENOMIC DNA]</scope>
    <source>
        <strain evidence="11">ZL_2023a</strain>
    </source>
</reference>
<evidence type="ECO:0000256" key="5">
    <source>
        <dbReference type="ARBA" id="ARBA00022692"/>
    </source>
</evidence>
<keyword evidence="8" id="KW-0472">Membrane</keyword>
<keyword evidence="6" id="KW-0735">Signal-anchor</keyword>
<evidence type="ECO:0000256" key="3">
    <source>
        <dbReference type="ARBA" id="ARBA00022676"/>
    </source>
</evidence>
<feature type="domain" description="Fringe-like glycosyltransferase" evidence="10">
    <location>
        <begin position="73"/>
        <end position="275"/>
    </location>
</feature>
<dbReference type="Proteomes" id="UP001445076">
    <property type="component" value="Unassembled WGS sequence"/>
</dbReference>
<dbReference type="EMBL" id="JARKIK010000066">
    <property type="protein sequence ID" value="KAK8730007.1"/>
    <property type="molecule type" value="Genomic_DNA"/>
</dbReference>
<sequence length="304" mass="33887">MVLSVPLLNRLAQRWSNTSMQISSDFTIDAQYEFAKFVQSCETELSHHEGFCMQEKPGCAVVFNPTRKCEEVVQAHDIHFAVKSCTQFHAERLPIIQATWLKDATNYAIYSDVEDAAFGTVSLGIPNTERGHCGKTMAIIRRVAQLTSVQWLAVVDDDTLISVSRLRTLLSCYNSKDLVALGEKYGYGATTARGYSYITGGGGMIFSKTLVEQLAKPGMCECPSNDIPDDMFLGMCLKHASVPIIHSSLFHQGRPVDYPEELLEGELPVSFHRYWMLEPMQAFARWLDDNSPAGDSSSDIHSEL</sequence>
<keyword evidence="7" id="KW-1133">Transmembrane helix</keyword>
<evidence type="ECO:0000313" key="12">
    <source>
        <dbReference type="Proteomes" id="UP001445076"/>
    </source>
</evidence>
<organism evidence="11 12">
    <name type="scientific">Cherax quadricarinatus</name>
    <name type="common">Australian red claw crayfish</name>
    <dbReference type="NCBI Taxonomy" id="27406"/>
    <lineage>
        <taxon>Eukaryota</taxon>
        <taxon>Metazoa</taxon>
        <taxon>Ecdysozoa</taxon>
        <taxon>Arthropoda</taxon>
        <taxon>Crustacea</taxon>
        <taxon>Multicrustacea</taxon>
        <taxon>Malacostraca</taxon>
        <taxon>Eumalacostraca</taxon>
        <taxon>Eucarida</taxon>
        <taxon>Decapoda</taxon>
        <taxon>Pleocyemata</taxon>
        <taxon>Astacidea</taxon>
        <taxon>Parastacoidea</taxon>
        <taxon>Parastacidae</taxon>
        <taxon>Cherax</taxon>
    </lineage>
</organism>
<reference evidence="11" key="2">
    <citation type="submission" date="2024-01" db="EMBL/GenBank/DDBJ databases">
        <authorList>
            <person name="He J."/>
            <person name="Wang M."/>
            <person name="Zheng J."/>
            <person name="Liu Z."/>
        </authorList>
    </citation>
    <scope>NUCLEOTIDE SEQUENCE</scope>
    <source>
        <strain evidence="11">ZL_2023a</strain>
        <tissue evidence="11">Muscle</tissue>
    </source>
</reference>
<keyword evidence="5" id="KW-0812">Transmembrane</keyword>
<evidence type="ECO:0000256" key="2">
    <source>
        <dbReference type="ARBA" id="ARBA00008661"/>
    </source>
</evidence>
<proteinExistence type="inferred from homology"/>
<dbReference type="AlphaFoldDB" id="A0AAW0WQB8"/>
<dbReference type="GO" id="GO:0016020">
    <property type="term" value="C:membrane"/>
    <property type="evidence" value="ECO:0007669"/>
    <property type="project" value="UniProtKB-SubCell"/>
</dbReference>
<dbReference type="EMBL" id="JARKIK010000066">
    <property type="protein sequence ID" value="KAK8730008.1"/>
    <property type="molecule type" value="Genomic_DNA"/>
</dbReference>
<gene>
    <name evidence="11" type="ORF">OTU49_008424</name>
</gene>
<comment type="caution">
    <text evidence="11">The sequence shown here is derived from an EMBL/GenBank/DDBJ whole genome shotgun (WGS) entry which is preliminary data.</text>
</comment>
<evidence type="ECO:0000256" key="1">
    <source>
        <dbReference type="ARBA" id="ARBA00004606"/>
    </source>
</evidence>
<dbReference type="InterPro" id="IPR003378">
    <property type="entry name" value="Fringe-like_glycosylTrfase"/>
</dbReference>
<evidence type="ECO:0000256" key="6">
    <source>
        <dbReference type="ARBA" id="ARBA00022968"/>
    </source>
</evidence>
<dbReference type="InterPro" id="IPR029044">
    <property type="entry name" value="Nucleotide-diphossugar_trans"/>
</dbReference>
<comment type="similarity">
    <text evidence="2">Belongs to the glycosyltransferase 31 family.</text>
</comment>
<evidence type="ECO:0000256" key="8">
    <source>
        <dbReference type="ARBA" id="ARBA00023136"/>
    </source>
</evidence>
<dbReference type="GO" id="GO:0016757">
    <property type="term" value="F:glycosyltransferase activity"/>
    <property type="evidence" value="ECO:0007669"/>
    <property type="project" value="UniProtKB-KW"/>
</dbReference>
<dbReference type="PANTHER" id="PTHR10811">
    <property type="entry name" value="FRINGE-RELATED"/>
    <property type="match status" value="1"/>
</dbReference>
<protein>
    <recommendedName>
        <fullName evidence="10">Fringe-like glycosyltransferase domain-containing protein</fullName>
    </recommendedName>
</protein>
<keyword evidence="4" id="KW-0808">Transferase</keyword>
<dbReference type="SUPFAM" id="SSF53448">
    <property type="entry name" value="Nucleotide-diphospho-sugar transferases"/>
    <property type="match status" value="1"/>
</dbReference>
<dbReference type="FunFam" id="3.90.550.50:FF:000008">
    <property type="entry name" value="Beta-1,3-glucosyltransferase"/>
    <property type="match status" value="1"/>
</dbReference>
<evidence type="ECO:0000256" key="9">
    <source>
        <dbReference type="ARBA" id="ARBA00037847"/>
    </source>
</evidence>
<evidence type="ECO:0000256" key="4">
    <source>
        <dbReference type="ARBA" id="ARBA00022679"/>
    </source>
</evidence>
<keyword evidence="12" id="KW-1185">Reference proteome</keyword>
<dbReference type="GO" id="GO:0012505">
    <property type="term" value="C:endomembrane system"/>
    <property type="evidence" value="ECO:0007669"/>
    <property type="project" value="UniProtKB-SubCell"/>
</dbReference>